<dbReference type="PANTHER" id="PTHR47165">
    <property type="entry name" value="OS03G0429900 PROTEIN"/>
    <property type="match status" value="1"/>
</dbReference>
<dbReference type="InterPro" id="IPR004591">
    <property type="entry name" value="Rfa1"/>
</dbReference>
<feature type="region of interest" description="Disordered" evidence="13">
    <location>
        <begin position="127"/>
        <end position="264"/>
    </location>
</feature>
<feature type="domain" description="Replication protein A OB" evidence="16">
    <location>
        <begin position="386"/>
        <end position="489"/>
    </location>
</feature>
<keyword evidence="7 12" id="KW-0862">Zinc</keyword>
<feature type="compositionally biased region" description="Gly residues" evidence="13">
    <location>
        <begin position="148"/>
        <end position="157"/>
    </location>
</feature>
<evidence type="ECO:0000256" key="5">
    <source>
        <dbReference type="ARBA" id="ARBA00022763"/>
    </source>
</evidence>
<evidence type="ECO:0000313" key="17">
    <source>
        <dbReference type="EMBL" id="CAD7700544.1"/>
    </source>
</evidence>
<feature type="compositionally biased region" description="Gly residues" evidence="13">
    <location>
        <begin position="226"/>
        <end position="237"/>
    </location>
</feature>
<dbReference type="FunFam" id="2.40.50.140:FF:000090">
    <property type="entry name" value="Replication protein A subunit"/>
    <property type="match status" value="1"/>
</dbReference>
<dbReference type="OrthoDB" id="1751331at2759"/>
<dbReference type="GO" id="GO:0006281">
    <property type="term" value="P:DNA repair"/>
    <property type="evidence" value="ECO:0007669"/>
    <property type="project" value="UniProtKB-KW"/>
</dbReference>
<reference evidence="17" key="1">
    <citation type="submission" date="2020-12" db="EMBL/GenBank/DDBJ databases">
        <authorList>
            <person name="Iha C."/>
        </authorList>
    </citation>
    <scope>NUCLEOTIDE SEQUENCE</scope>
</reference>
<evidence type="ECO:0000256" key="6">
    <source>
        <dbReference type="ARBA" id="ARBA00022771"/>
    </source>
</evidence>
<protein>
    <recommendedName>
        <fullName evidence="12">Replication protein A subunit</fullName>
    </recommendedName>
</protein>
<comment type="subunit">
    <text evidence="12">Heterotrimer of RPA1, RPA2 and RPA3 (canonical replication protein A complex).</text>
</comment>
<keyword evidence="18" id="KW-1185">Reference proteome</keyword>
<dbReference type="FunFam" id="2.40.50.140:FF:000064">
    <property type="entry name" value="Replication protein A subunit"/>
    <property type="match status" value="1"/>
</dbReference>
<dbReference type="FunFam" id="2.40.50.140:FF:000117">
    <property type="entry name" value="Replication protein A subunit"/>
    <property type="match status" value="1"/>
</dbReference>
<dbReference type="InterPro" id="IPR013955">
    <property type="entry name" value="Rep_factor-A_C"/>
</dbReference>
<keyword evidence="10" id="KW-0234">DNA repair</keyword>
<evidence type="ECO:0000259" key="15">
    <source>
        <dbReference type="Pfam" id="PF08646"/>
    </source>
</evidence>
<dbReference type="Pfam" id="PF16900">
    <property type="entry name" value="REPA_OB_2"/>
    <property type="match status" value="1"/>
</dbReference>
<dbReference type="GO" id="GO:0007140">
    <property type="term" value="P:male meiotic nuclear division"/>
    <property type="evidence" value="ECO:0007669"/>
    <property type="project" value="UniProtKB-ARBA"/>
</dbReference>
<dbReference type="CDD" id="cd04475">
    <property type="entry name" value="RPA1_DBD_B"/>
    <property type="match status" value="1"/>
</dbReference>
<feature type="domain" description="Replication factor-A protein 1 N-terminal" evidence="14">
    <location>
        <begin position="5"/>
        <end position="104"/>
    </location>
</feature>
<dbReference type="Proteomes" id="UP000708148">
    <property type="component" value="Unassembled WGS sequence"/>
</dbReference>
<keyword evidence="11 12" id="KW-0539">Nucleus</keyword>
<dbReference type="FunFam" id="2.40.50.140:FF:000041">
    <property type="entry name" value="Replication protein A subunit"/>
    <property type="match status" value="1"/>
</dbReference>
<feature type="domain" description="Replication factor A C-terminal" evidence="15">
    <location>
        <begin position="549"/>
        <end position="696"/>
    </location>
</feature>
<evidence type="ECO:0000259" key="14">
    <source>
        <dbReference type="Pfam" id="PF04057"/>
    </source>
</evidence>
<evidence type="ECO:0000256" key="11">
    <source>
        <dbReference type="ARBA" id="ARBA00023242"/>
    </source>
</evidence>
<dbReference type="Gene3D" id="2.40.50.140">
    <property type="entry name" value="Nucleic acid-binding proteins"/>
    <property type="match status" value="4"/>
</dbReference>
<dbReference type="Pfam" id="PF04057">
    <property type="entry name" value="Rep-A_N"/>
    <property type="match status" value="1"/>
</dbReference>
<dbReference type="SUPFAM" id="SSF50249">
    <property type="entry name" value="Nucleic acid-binding proteins"/>
    <property type="match status" value="4"/>
</dbReference>
<gene>
    <name evidence="17" type="ORF">OSTQU699_LOCUS5903</name>
</gene>
<feature type="region of interest" description="Disordered" evidence="13">
    <location>
        <begin position="769"/>
        <end position="791"/>
    </location>
</feature>
<dbReference type="InterPro" id="IPR031657">
    <property type="entry name" value="REPA_OB_2"/>
</dbReference>
<dbReference type="AlphaFoldDB" id="A0A8S1IZD4"/>
<evidence type="ECO:0000256" key="2">
    <source>
        <dbReference type="ARBA" id="ARBA00005690"/>
    </source>
</evidence>
<keyword evidence="3 12" id="KW-0235">DNA replication</keyword>
<evidence type="ECO:0000259" key="16">
    <source>
        <dbReference type="Pfam" id="PF16900"/>
    </source>
</evidence>
<evidence type="ECO:0000256" key="13">
    <source>
        <dbReference type="SAM" id="MobiDB-lite"/>
    </source>
</evidence>
<comment type="function">
    <text evidence="12">Component of the replication protein A complex (RPA) required for DNA recombination, repair and replication. The activity of RPA is mediated by single-stranded DNA binding and protein interactions. Probably involved in repair of double-strand DNA breaks (DSBs) induced by genotoxic stresses.</text>
</comment>
<dbReference type="InterPro" id="IPR047192">
    <property type="entry name" value="Euk_RPA1_DBD_C"/>
</dbReference>
<proteinExistence type="inferred from homology"/>
<keyword evidence="5" id="KW-0227">DNA damage</keyword>
<keyword evidence="8 12" id="KW-0238">DNA-binding</keyword>
<sequence length="791" mass="85333">MDGMLSTGMLASVFALSDTGQVSKEPVNVQCLGVKDIQGKDRQPRFRILISDGVNFGMAMLASQMTDKVSNGQLVEGSILRLTDYLPNTVNGRKILIVLQLEVLGRSGKIGDPQALEQRVGMAAPAQHSMNGAGGNLNQNSAPAPGSTGPGSTGPYGQGAWPTTGMYGQGGSTRPSGQSGGYSSNYQDSRGPPGSGAASFYGQGPQRGGGGDAGNSYRSRNVHEGGPYGQSGGGLNPGAGPPQYNMSRGGPIARDETPANITPISSLNPYMNRWTIKARCTSKSDVRRWSNARSEGKVFSFDLLDGQGGEIRVTGFNDEADRYFDMVETGGIYTLSKASLTQKKPQFNHTNHQFEIRLERQSVLERCPEDNSTSHIPRVQYQFRDIGSIQNLEAGTMVDVVGVVERVEPWSKITKKNGDEAMKRPVIIKDKSLFSIEITLWGNFVTNPGDALEQELQNNRHPVIAVKGARVGDFSGKNLSTISSSQVDVDPTDVPEVATLRQWFEQAGGDQVQVASLSNMRGSGGGHNSPRVTLDSIKGMLGADGQAAYCQVAATVFFIRNENMYYPACPLDFNGRQCHKKLREESVDRWVCERCQNNVERPLWRYLLSLTLKDQTGQQIVTAFGEQGQEILGMSADSLKELEGSPDFDKVVMAANFSERLFTLRVHEDFYNDEKRTKVSVVRQERIDWQKESKVLMSEIQSLSGGGTPQQPPGSQQLYQPPPAHNAGGQSHGAPQAGMGAYGGSNSYSSMGGPSAGMMGGGMGYNRQPNGTSAWQGGQGGAGFKRYSEAW</sequence>
<keyword evidence="4 12" id="KW-0479">Metal-binding</keyword>
<feature type="region of interest" description="Disordered" evidence="13">
    <location>
        <begin position="701"/>
        <end position="741"/>
    </location>
</feature>
<organism evidence="17 18">
    <name type="scientific">Ostreobium quekettii</name>
    <dbReference type="NCBI Taxonomy" id="121088"/>
    <lineage>
        <taxon>Eukaryota</taxon>
        <taxon>Viridiplantae</taxon>
        <taxon>Chlorophyta</taxon>
        <taxon>core chlorophytes</taxon>
        <taxon>Ulvophyceae</taxon>
        <taxon>TCBD clade</taxon>
        <taxon>Bryopsidales</taxon>
        <taxon>Ostreobineae</taxon>
        <taxon>Ostreobiaceae</taxon>
        <taxon>Ostreobium</taxon>
    </lineage>
</organism>
<comment type="subcellular location">
    <subcellularLocation>
        <location evidence="1 12">Nucleus</location>
    </subcellularLocation>
</comment>
<dbReference type="PANTHER" id="PTHR47165:SF4">
    <property type="entry name" value="OS03G0429900 PROTEIN"/>
    <property type="match status" value="1"/>
</dbReference>
<keyword evidence="6 12" id="KW-0863">Zinc-finger</keyword>
<keyword evidence="9" id="KW-0233">DNA recombination</keyword>
<evidence type="ECO:0000256" key="8">
    <source>
        <dbReference type="ARBA" id="ARBA00023125"/>
    </source>
</evidence>
<evidence type="ECO:0000256" key="12">
    <source>
        <dbReference type="RuleBase" id="RU364130"/>
    </source>
</evidence>
<dbReference type="InterPro" id="IPR012340">
    <property type="entry name" value="NA-bd_OB-fold"/>
</dbReference>
<comment type="caution">
    <text evidence="17">The sequence shown here is derived from an EMBL/GenBank/DDBJ whole genome shotgun (WGS) entry which is preliminary data.</text>
</comment>
<comment type="similarity">
    <text evidence="2 12">Belongs to the replication factor A protein 1 family.</text>
</comment>
<evidence type="ECO:0000256" key="7">
    <source>
        <dbReference type="ARBA" id="ARBA00022833"/>
    </source>
</evidence>
<dbReference type="GO" id="GO:0005634">
    <property type="term" value="C:nucleus"/>
    <property type="evidence" value="ECO:0007669"/>
    <property type="project" value="UniProtKB-SubCell"/>
</dbReference>
<dbReference type="GO" id="GO:0008270">
    <property type="term" value="F:zinc ion binding"/>
    <property type="evidence" value="ECO:0007669"/>
    <property type="project" value="UniProtKB-KW"/>
</dbReference>
<evidence type="ECO:0000256" key="4">
    <source>
        <dbReference type="ARBA" id="ARBA00022723"/>
    </source>
</evidence>
<dbReference type="CDD" id="cd04477">
    <property type="entry name" value="RPA1N"/>
    <property type="match status" value="1"/>
</dbReference>
<name>A0A8S1IZD4_9CHLO</name>
<evidence type="ECO:0000256" key="3">
    <source>
        <dbReference type="ARBA" id="ARBA00022705"/>
    </source>
</evidence>
<dbReference type="EMBL" id="CAJHUC010001290">
    <property type="protein sequence ID" value="CAD7700544.1"/>
    <property type="molecule type" value="Genomic_DNA"/>
</dbReference>
<dbReference type="Pfam" id="PF08646">
    <property type="entry name" value="Rep_fac-A_C"/>
    <property type="match status" value="1"/>
</dbReference>
<dbReference type="GO" id="GO:0006310">
    <property type="term" value="P:DNA recombination"/>
    <property type="evidence" value="ECO:0007669"/>
    <property type="project" value="UniProtKB-KW"/>
</dbReference>
<accession>A0A8S1IZD4</accession>
<dbReference type="GO" id="GO:0006260">
    <property type="term" value="P:DNA replication"/>
    <property type="evidence" value="ECO:0007669"/>
    <property type="project" value="UniProtKB-KW"/>
</dbReference>
<evidence type="ECO:0000313" key="18">
    <source>
        <dbReference type="Proteomes" id="UP000708148"/>
    </source>
</evidence>
<evidence type="ECO:0000256" key="9">
    <source>
        <dbReference type="ARBA" id="ARBA00023172"/>
    </source>
</evidence>
<dbReference type="GO" id="GO:0003677">
    <property type="term" value="F:DNA binding"/>
    <property type="evidence" value="ECO:0007669"/>
    <property type="project" value="UniProtKB-KW"/>
</dbReference>
<evidence type="ECO:0000256" key="1">
    <source>
        <dbReference type="ARBA" id="ARBA00004123"/>
    </source>
</evidence>
<evidence type="ECO:0000256" key="10">
    <source>
        <dbReference type="ARBA" id="ARBA00023204"/>
    </source>
</evidence>
<dbReference type="CDD" id="cd04476">
    <property type="entry name" value="RPA1_DBD_C"/>
    <property type="match status" value="1"/>
</dbReference>
<dbReference type="InterPro" id="IPR007199">
    <property type="entry name" value="Rep_factor-A_N"/>
</dbReference>
<dbReference type="CDD" id="cd04474">
    <property type="entry name" value="RPA1_DBD_A"/>
    <property type="match status" value="1"/>
</dbReference>
<dbReference type="NCBIfam" id="TIGR00617">
    <property type="entry name" value="rpa1"/>
    <property type="match status" value="1"/>
</dbReference>